<evidence type="ECO:0000313" key="4">
    <source>
        <dbReference type="Proteomes" id="UP000095347"/>
    </source>
</evidence>
<dbReference type="AlphaFoldDB" id="A0A1E5Q4E6"/>
<accession>A0A1E5Q4E6</accession>
<dbReference type="RefSeq" id="WP_069959156.1">
    <property type="nucleotide sequence ID" value="NZ_MCGG01000067.1"/>
</dbReference>
<sequence>MRDVTRELQSFNAVGVGQVANLSLPADGSTYRYLILELKHTASTLCAVADFGTHIDNIKLKVNGEPMIDISGAELVMLNQYYGFPMVAGYFVIPFIRPEFMDPIEEQRFALGTKGLLNVTLEVKIAAASVAPELRAFANLQWGAGGLVSRPPGQILRVRSTSYGNVSAAGRVEIHDLPIRGPETGRGVKALHISSAAIDSFEVLLNDTKIREVTTGLSDLIADIESFQTVSRTPQAGYTHLDFSGNRYSGIVPTQGANGFRLKLDFNAAAAAYTVLHEEVLGQPD</sequence>
<gene>
    <name evidence="3" type="ORF">BEN30_00755</name>
</gene>
<keyword evidence="4" id="KW-1185">Reference proteome</keyword>
<comment type="caution">
    <text evidence="3">The sequence shown here is derived from an EMBL/GenBank/DDBJ whole genome shotgun (WGS) entry which is preliminary data.</text>
</comment>
<proteinExistence type="predicted"/>
<organism evidence="3 4">
    <name type="scientific">Magnetovibrio blakemorei</name>
    <dbReference type="NCBI Taxonomy" id="28181"/>
    <lineage>
        <taxon>Bacteria</taxon>
        <taxon>Pseudomonadati</taxon>
        <taxon>Pseudomonadota</taxon>
        <taxon>Alphaproteobacteria</taxon>
        <taxon>Rhodospirillales</taxon>
        <taxon>Magnetovibrionaceae</taxon>
        <taxon>Magnetovibrio</taxon>
    </lineage>
</organism>
<dbReference type="InterPro" id="IPR057915">
    <property type="entry name" value="P2_C"/>
</dbReference>
<dbReference type="Pfam" id="PF25513">
    <property type="entry name" value="P2_C"/>
    <property type="match status" value="1"/>
</dbReference>
<feature type="domain" description="Viral coat protein P2 N-terminal" evidence="1">
    <location>
        <begin position="6"/>
        <end position="140"/>
    </location>
</feature>
<dbReference type="OrthoDB" id="7363503at2"/>
<dbReference type="Proteomes" id="UP000095347">
    <property type="component" value="Unassembled WGS sequence"/>
</dbReference>
<evidence type="ECO:0000313" key="3">
    <source>
        <dbReference type="EMBL" id="OEJ64654.1"/>
    </source>
</evidence>
<dbReference type="Pfam" id="PF18628">
    <property type="entry name" value="P2_N"/>
    <property type="match status" value="1"/>
</dbReference>
<dbReference type="Gene3D" id="2.60.120.730">
    <property type="match status" value="2"/>
</dbReference>
<protein>
    <submittedName>
        <fullName evidence="3">Uncharacterized protein</fullName>
    </submittedName>
</protein>
<dbReference type="InterPro" id="IPR053751">
    <property type="entry name" value="Viral_Major_Capsid_sf"/>
</dbReference>
<dbReference type="STRING" id="28181.BEN30_00755"/>
<dbReference type="EMBL" id="MCGG01000067">
    <property type="protein sequence ID" value="OEJ64654.1"/>
    <property type="molecule type" value="Genomic_DNA"/>
</dbReference>
<evidence type="ECO:0000259" key="1">
    <source>
        <dbReference type="Pfam" id="PF18628"/>
    </source>
</evidence>
<feature type="domain" description="Viral coat protein P2 C-terminal" evidence="2">
    <location>
        <begin position="161"/>
        <end position="280"/>
    </location>
</feature>
<reference evidence="4" key="1">
    <citation type="submission" date="2016-07" db="EMBL/GenBank/DDBJ databases">
        <authorList>
            <person name="Florea S."/>
            <person name="Webb J.S."/>
            <person name="Jaromczyk J."/>
            <person name="Schardl C.L."/>
        </authorList>
    </citation>
    <scope>NUCLEOTIDE SEQUENCE [LARGE SCALE GENOMIC DNA]</scope>
    <source>
        <strain evidence="4">MV-1</strain>
    </source>
</reference>
<evidence type="ECO:0000259" key="2">
    <source>
        <dbReference type="Pfam" id="PF25513"/>
    </source>
</evidence>
<name>A0A1E5Q4E6_9PROT</name>
<dbReference type="InterPro" id="IPR041377">
    <property type="entry name" value="P2_N"/>
</dbReference>